<evidence type="ECO:0000313" key="5">
    <source>
        <dbReference type="Proteomes" id="UP000271031"/>
    </source>
</evidence>
<dbReference type="RefSeq" id="WP_122918865.1">
    <property type="nucleotide sequence ID" value="NZ_RHHQ01000012.1"/>
</dbReference>
<protein>
    <submittedName>
        <fullName evidence="4">Sugar ABC transporter substrate-binding protein</fullName>
    </submittedName>
</protein>
<accession>A0A3M8DGN4</accession>
<dbReference type="InterPro" id="IPR006059">
    <property type="entry name" value="SBP"/>
</dbReference>
<dbReference type="Gene3D" id="3.40.190.10">
    <property type="entry name" value="Periplasmic binding protein-like II"/>
    <property type="match status" value="2"/>
</dbReference>
<evidence type="ECO:0000256" key="1">
    <source>
        <dbReference type="ARBA" id="ARBA00008520"/>
    </source>
</evidence>
<dbReference type="EMBL" id="RHHQ01000012">
    <property type="protein sequence ID" value="RNB87166.1"/>
    <property type="molecule type" value="Genomic_DNA"/>
</dbReference>
<feature type="signal peptide" evidence="3">
    <location>
        <begin position="1"/>
        <end position="24"/>
    </location>
</feature>
<evidence type="ECO:0000256" key="3">
    <source>
        <dbReference type="SAM" id="SignalP"/>
    </source>
</evidence>
<dbReference type="Proteomes" id="UP000271031">
    <property type="component" value="Unassembled WGS sequence"/>
</dbReference>
<dbReference type="AlphaFoldDB" id="A0A3M8DGN4"/>
<comment type="similarity">
    <text evidence="1">Belongs to the bacterial solute-binding protein 1 family.</text>
</comment>
<evidence type="ECO:0000313" key="4">
    <source>
        <dbReference type="EMBL" id="RNB87166.1"/>
    </source>
</evidence>
<gene>
    <name evidence="4" type="ORF">EDM56_15910</name>
</gene>
<dbReference type="CDD" id="cd13585">
    <property type="entry name" value="PBP2_TMBP_like"/>
    <property type="match status" value="1"/>
</dbReference>
<dbReference type="PROSITE" id="PS51257">
    <property type="entry name" value="PROKAR_LIPOPROTEIN"/>
    <property type="match status" value="1"/>
</dbReference>
<dbReference type="InterPro" id="IPR050490">
    <property type="entry name" value="Bact_solute-bd_prot1"/>
</dbReference>
<dbReference type="SUPFAM" id="SSF53850">
    <property type="entry name" value="Periplasmic binding protein-like II"/>
    <property type="match status" value="1"/>
</dbReference>
<dbReference type="Pfam" id="PF01547">
    <property type="entry name" value="SBP_bac_1"/>
    <property type="match status" value="1"/>
</dbReference>
<feature type="chain" id="PRO_5038764812" evidence="3">
    <location>
        <begin position="25"/>
        <end position="438"/>
    </location>
</feature>
<dbReference type="PANTHER" id="PTHR43649:SF29">
    <property type="entry name" value="OSMOPROTECTIVE COMPOUNDS-BINDING PROTEIN GGTB"/>
    <property type="match status" value="1"/>
</dbReference>
<evidence type="ECO:0000256" key="2">
    <source>
        <dbReference type="ARBA" id="ARBA00022448"/>
    </source>
</evidence>
<proteinExistence type="inferred from homology"/>
<dbReference type="PANTHER" id="PTHR43649">
    <property type="entry name" value="ARABINOSE-BINDING PROTEIN-RELATED"/>
    <property type="match status" value="1"/>
</dbReference>
<keyword evidence="3" id="KW-0732">Signal</keyword>
<sequence>MKLKLNKRTGAVLTAFALVASSLAGCSQSSQPASSGDAGGQIELKFLEKWPQPQYAPYFEEIVKEFENANPTIKIKMEAVADEPIKDKLRVIMGGGDVPDITFSWSGEFARKFVRSGAAMDLTSALNEDPDWKNSFIPASLTPFVSNGKNYGIPLRFNGKFFIYNKEIFAKYNLQKPKTWEEFMVICDTLKQNGVAPIILGNESPWASIHYLTGLNQKLVDQNVRMKDYDPKTGEFLDPGYVKALDYLKSLQDKGYFAPNANSTSHDMATQQFYIGKAAMFYVELEEFPEIEKNMKGNWDFFLMPAIAEGKGNQNFVTGAPDGFIVSSKTAHPKEAMQFLKFLTSKASAEKMVKMLGWPSPIIGATNEQTALKQVADGVNMMKEAEGMAEWLDTDVHAKVADTYLVNLQELLNGTKTPEQVMKEVQATAKEVSTETGQ</sequence>
<keyword evidence="5" id="KW-1185">Reference proteome</keyword>
<name>A0A3M8DGN4_9BACL</name>
<comment type="caution">
    <text evidence="4">The sequence shown here is derived from an EMBL/GenBank/DDBJ whole genome shotgun (WGS) entry which is preliminary data.</text>
</comment>
<keyword evidence="2" id="KW-0813">Transport</keyword>
<organism evidence="4 5">
    <name type="scientific">Brevibacillus fluminis</name>
    <dbReference type="NCBI Taxonomy" id="511487"/>
    <lineage>
        <taxon>Bacteria</taxon>
        <taxon>Bacillati</taxon>
        <taxon>Bacillota</taxon>
        <taxon>Bacilli</taxon>
        <taxon>Bacillales</taxon>
        <taxon>Paenibacillaceae</taxon>
        <taxon>Brevibacillus</taxon>
    </lineage>
</organism>
<reference evidence="4 5" key="1">
    <citation type="submission" date="2018-10" db="EMBL/GenBank/DDBJ databases">
        <title>Phylogenomics of Brevibacillus.</title>
        <authorList>
            <person name="Dunlap C."/>
        </authorList>
    </citation>
    <scope>NUCLEOTIDE SEQUENCE [LARGE SCALE GENOMIC DNA]</scope>
    <source>
        <strain evidence="4 5">JCM 15716</strain>
    </source>
</reference>
<dbReference type="OrthoDB" id="9798191at2"/>